<name>A0A090FUK4_MESPL</name>
<reference evidence="7 8" key="1">
    <citation type="submission" date="2014-08" db="EMBL/GenBank/DDBJ databases">
        <authorList>
            <person name="Moulin Lionel"/>
        </authorList>
    </citation>
    <scope>NUCLEOTIDE SEQUENCE [LARGE SCALE GENOMIC DNA]</scope>
</reference>
<evidence type="ECO:0000313" key="4">
    <source>
        <dbReference type="EMBL" id="CDX40206.1"/>
    </source>
</evidence>
<dbReference type="GO" id="GO:0008933">
    <property type="term" value="F:peptidoglycan lytic transglycosylase activity"/>
    <property type="evidence" value="ECO:0007669"/>
    <property type="project" value="TreeGrafter"/>
</dbReference>
<dbReference type="PANTHER" id="PTHR30163">
    <property type="entry name" value="MEMBRANE-BOUND LYTIC MUREIN TRANSGLYCOSYLASE B"/>
    <property type="match status" value="1"/>
</dbReference>
<evidence type="ECO:0000259" key="2">
    <source>
        <dbReference type="Pfam" id="PF13406"/>
    </source>
</evidence>
<keyword evidence="1" id="KW-0732">Signal</keyword>
<dbReference type="SUPFAM" id="SSF53955">
    <property type="entry name" value="Lysozyme-like"/>
    <property type="match status" value="1"/>
</dbReference>
<dbReference type="AlphaFoldDB" id="A0A090FUK4"/>
<dbReference type="PANTHER" id="PTHR30163:SF8">
    <property type="entry name" value="LYTIC MUREIN TRANSGLYCOSYLASE"/>
    <property type="match status" value="1"/>
</dbReference>
<dbReference type="InterPro" id="IPR023346">
    <property type="entry name" value="Lysozyme-like_dom_sf"/>
</dbReference>
<dbReference type="EMBL" id="CCNB01000020">
    <property type="protein sequence ID" value="CDX40206.1"/>
    <property type="molecule type" value="Genomic_DNA"/>
</dbReference>
<organism evidence="3 6">
    <name type="scientific">Mesorhizobium plurifarium</name>
    <dbReference type="NCBI Taxonomy" id="69974"/>
    <lineage>
        <taxon>Bacteria</taxon>
        <taxon>Pseudomonadati</taxon>
        <taxon>Pseudomonadota</taxon>
        <taxon>Alphaproteobacteria</taxon>
        <taxon>Hyphomicrobiales</taxon>
        <taxon>Phyllobacteriaceae</taxon>
        <taxon>Mesorhizobium</taxon>
    </lineage>
</organism>
<protein>
    <submittedName>
        <fullName evidence="3">Transglycosylase</fullName>
    </submittedName>
</protein>
<dbReference type="GO" id="GO:0009253">
    <property type="term" value="P:peptidoglycan catabolic process"/>
    <property type="evidence" value="ECO:0007669"/>
    <property type="project" value="TreeGrafter"/>
</dbReference>
<evidence type="ECO:0000313" key="7">
    <source>
        <dbReference type="Proteomes" id="UP000046122"/>
    </source>
</evidence>
<feature type="domain" description="Transglycosylase SLT" evidence="2">
    <location>
        <begin position="39"/>
        <end position="238"/>
    </location>
</feature>
<reference evidence="6" key="2">
    <citation type="submission" date="2014-08" db="EMBL/GenBank/DDBJ databases">
        <authorList>
            <person name="Moulin L."/>
        </authorList>
    </citation>
    <scope>NUCLEOTIDE SEQUENCE [LARGE SCALE GENOMIC DNA]</scope>
</reference>
<dbReference type="Proteomes" id="UP000046122">
    <property type="component" value="Unassembled WGS sequence"/>
</dbReference>
<feature type="signal peptide" evidence="1">
    <location>
        <begin position="1"/>
        <end position="28"/>
    </location>
</feature>
<gene>
    <name evidence="3" type="ORF">MPL3356_40019</name>
    <name evidence="5" type="ORF">MPL3365_160027</name>
    <name evidence="4" type="ORF">MPLDJ20_270064</name>
</gene>
<dbReference type="EMBL" id="CCNE01000008">
    <property type="protein sequence ID" value="CDX52592.1"/>
    <property type="molecule type" value="Genomic_DNA"/>
</dbReference>
<evidence type="ECO:0000313" key="3">
    <source>
        <dbReference type="EMBL" id="CDX22606.1"/>
    </source>
</evidence>
<keyword evidence="6" id="KW-1185">Reference proteome</keyword>
<evidence type="ECO:0000313" key="5">
    <source>
        <dbReference type="EMBL" id="CDX52592.1"/>
    </source>
</evidence>
<dbReference type="Pfam" id="PF13406">
    <property type="entry name" value="SLT_2"/>
    <property type="match status" value="1"/>
</dbReference>
<dbReference type="Proteomes" id="UP000046373">
    <property type="component" value="Unassembled WGS sequence"/>
</dbReference>
<evidence type="ECO:0000256" key="1">
    <source>
        <dbReference type="SAM" id="SignalP"/>
    </source>
</evidence>
<dbReference type="STRING" id="69974.MPLDJ20_270064"/>
<evidence type="ECO:0000313" key="6">
    <source>
        <dbReference type="Proteomes" id="UP000045285"/>
    </source>
</evidence>
<dbReference type="InterPro" id="IPR031304">
    <property type="entry name" value="SLT_2"/>
</dbReference>
<sequence>MAFFAKGRIFAAAAAVVAMLGLATGAEAAASCGKNGAGFDAWKQDFAAEAKANGVGQRGLSALAGATYATRTIAADRAIHKAFSGSVEAFMKRRGASAIISRGRALKKANAAMFANIERTYGVPPGVLLAIWGMETGFGASMGNQNTVSAILTLAYDCRRPDYFTPHAIAALKLVDRGALSASSVGAMHGEIGHTQFLPGNVLKYGVGSGNLRDRNTALASTANFLKAHGWHAGASYEANMGAIAGWNSASVYQQAIARIAEAIDAD</sequence>
<dbReference type="Proteomes" id="UP000045285">
    <property type="component" value="Unassembled WGS sequence"/>
</dbReference>
<proteinExistence type="predicted"/>
<accession>A0A090FUK4</accession>
<dbReference type="Gene3D" id="1.10.8.350">
    <property type="entry name" value="Bacterial muramidase"/>
    <property type="match status" value="1"/>
</dbReference>
<evidence type="ECO:0000313" key="8">
    <source>
        <dbReference type="Proteomes" id="UP000046373"/>
    </source>
</evidence>
<dbReference type="InterPro" id="IPR043426">
    <property type="entry name" value="MltB-like"/>
</dbReference>
<feature type="chain" id="PRO_5007381018" evidence="1">
    <location>
        <begin position="29"/>
        <end position="267"/>
    </location>
</feature>
<dbReference type="EMBL" id="CCMZ01000034">
    <property type="protein sequence ID" value="CDX22606.1"/>
    <property type="molecule type" value="Genomic_DNA"/>
</dbReference>